<keyword evidence="4" id="KW-0804">Transcription</keyword>
<dbReference type="Pfam" id="PF03466">
    <property type="entry name" value="LysR_substrate"/>
    <property type="match status" value="1"/>
</dbReference>
<dbReference type="PANTHER" id="PTHR30126">
    <property type="entry name" value="HTH-TYPE TRANSCRIPTIONAL REGULATOR"/>
    <property type="match status" value="1"/>
</dbReference>
<gene>
    <name evidence="6" type="ordered locus">Ppro_2180</name>
</gene>
<dbReference type="Proteomes" id="UP000006732">
    <property type="component" value="Chromosome"/>
</dbReference>
<evidence type="ECO:0000313" key="6">
    <source>
        <dbReference type="EMBL" id="ABK99788.1"/>
    </source>
</evidence>
<dbReference type="SUPFAM" id="SSF53850">
    <property type="entry name" value="Periplasmic binding protein-like II"/>
    <property type="match status" value="1"/>
</dbReference>
<keyword evidence="7" id="KW-1185">Reference proteome</keyword>
<dbReference type="STRING" id="338966.Ppro_2180"/>
<organism evidence="6 7">
    <name type="scientific">Pelobacter propionicus (strain DSM 2379 / NBRC 103807 / OttBd1)</name>
    <dbReference type="NCBI Taxonomy" id="338966"/>
    <lineage>
        <taxon>Bacteria</taxon>
        <taxon>Pseudomonadati</taxon>
        <taxon>Thermodesulfobacteriota</taxon>
        <taxon>Desulfuromonadia</taxon>
        <taxon>Desulfuromonadales</taxon>
        <taxon>Desulfuromonadaceae</taxon>
        <taxon>Pelobacter</taxon>
    </lineage>
</organism>
<evidence type="ECO:0000313" key="7">
    <source>
        <dbReference type="Proteomes" id="UP000006732"/>
    </source>
</evidence>
<dbReference type="Gene3D" id="1.10.10.10">
    <property type="entry name" value="Winged helix-like DNA-binding domain superfamily/Winged helix DNA-binding domain"/>
    <property type="match status" value="1"/>
</dbReference>
<keyword evidence="2" id="KW-0805">Transcription regulation</keyword>
<dbReference type="PANTHER" id="PTHR30126:SF91">
    <property type="entry name" value="LYSR FAMILY TRANSCRIPTIONAL REGULATOR"/>
    <property type="match status" value="1"/>
</dbReference>
<comment type="similarity">
    <text evidence="1">Belongs to the LysR transcriptional regulatory family.</text>
</comment>
<evidence type="ECO:0000259" key="5">
    <source>
        <dbReference type="PROSITE" id="PS50931"/>
    </source>
</evidence>
<dbReference type="EMBL" id="CP000482">
    <property type="protein sequence ID" value="ABK99788.1"/>
    <property type="molecule type" value="Genomic_DNA"/>
</dbReference>
<dbReference type="SUPFAM" id="SSF46785">
    <property type="entry name" value="Winged helix' DNA-binding domain"/>
    <property type="match status" value="1"/>
</dbReference>
<dbReference type="Pfam" id="PF00126">
    <property type="entry name" value="HTH_1"/>
    <property type="match status" value="1"/>
</dbReference>
<dbReference type="GO" id="GO:0003700">
    <property type="term" value="F:DNA-binding transcription factor activity"/>
    <property type="evidence" value="ECO:0007669"/>
    <property type="project" value="InterPro"/>
</dbReference>
<evidence type="ECO:0000256" key="2">
    <source>
        <dbReference type="ARBA" id="ARBA00023015"/>
    </source>
</evidence>
<evidence type="ECO:0000256" key="1">
    <source>
        <dbReference type="ARBA" id="ARBA00009437"/>
    </source>
</evidence>
<dbReference type="InterPro" id="IPR036390">
    <property type="entry name" value="WH_DNA-bd_sf"/>
</dbReference>
<dbReference type="InterPro" id="IPR005119">
    <property type="entry name" value="LysR_subst-bd"/>
</dbReference>
<dbReference type="PRINTS" id="PR00039">
    <property type="entry name" value="HTHLYSR"/>
</dbReference>
<dbReference type="Gene3D" id="3.40.190.290">
    <property type="match status" value="1"/>
</dbReference>
<dbReference type="PROSITE" id="PS50931">
    <property type="entry name" value="HTH_LYSR"/>
    <property type="match status" value="1"/>
</dbReference>
<dbReference type="AlphaFoldDB" id="A1AR18"/>
<accession>A1AR18</accession>
<evidence type="ECO:0000256" key="4">
    <source>
        <dbReference type="ARBA" id="ARBA00023163"/>
    </source>
</evidence>
<protein>
    <submittedName>
        <fullName evidence="6">Transcriptional regulator, LysR family</fullName>
    </submittedName>
</protein>
<dbReference type="InterPro" id="IPR036388">
    <property type="entry name" value="WH-like_DNA-bd_sf"/>
</dbReference>
<dbReference type="GO" id="GO:0000976">
    <property type="term" value="F:transcription cis-regulatory region binding"/>
    <property type="evidence" value="ECO:0007669"/>
    <property type="project" value="TreeGrafter"/>
</dbReference>
<reference evidence="6 7" key="1">
    <citation type="submission" date="2006-10" db="EMBL/GenBank/DDBJ databases">
        <title>Complete sequence of chromosome of Pelobacter propionicus DSM 2379.</title>
        <authorList>
            <consortium name="US DOE Joint Genome Institute"/>
            <person name="Copeland A."/>
            <person name="Lucas S."/>
            <person name="Lapidus A."/>
            <person name="Barry K."/>
            <person name="Detter J.C."/>
            <person name="Glavina del Rio T."/>
            <person name="Hammon N."/>
            <person name="Israni S."/>
            <person name="Dalin E."/>
            <person name="Tice H."/>
            <person name="Pitluck S."/>
            <person name="Saunders E."/>
            <person name="Brettin T."/>
            <person name="Bruce D."/>
            <person name="Han C."/>
            <person name="Tapia R."/>
            <person name="Schmutz J."/>
            <person name="Larimer F."/>
            <person name="Land M."/>
            <person name="Hauser L."/>
            <person name="Kyrpides N."/>
            <person name="Kim E."/>
            <person name="Lovley D."/>
            <person name="Richardson P."/>
        </authorList>
    </citation>
    <scope>NUCLEOTIDE SEQUENCE [LARGE SCALE GENOMIC DNA]</scope>
    <source>
        <strain evidence="7">DSM 2379 / NBRC 103807 / OttBd1</strain>
    </source>
</reference>
<feature type="domain" description="HTH lysR-type" evidence="5">
    <location>
        <begin position="3"/>
        <end position="60"/>
    </location>
</feature>
<proteinExistence type="inferred from homology"/>
<dbReference type="OrthoDB" id="5317428at2"/>
<name>A1AR18_PELPD</name>
<dbReference type="KEGG" id="ppd:Ppro_2180"/>
<sequence>MAITLRQLEIFEKVASCAHVTQASQELLLTQSAASMAIAELERLAGAPLFERQGKRLLLNDRGRRILPEVRQVLVKVRTIERFLDESVAEPKGTLNLGASTTIGNYMLPAIVGEFSRLYPSARALLQVGNAQQIETGVERGELDLGLIEGIPHIPSLTATPWRRDELVVIAGTGHAWAEEKRATPGMLKNASWIMREKGSGTREIFEAAMEKKGVRFSIALELGHTEAIKKAAEAGLGVGCLSRMAVQRELDNGWLVEVATPLNLKRTLIILTRESERMTTLLKAFLALLQQSRDLG</sequence>
<dbReference type="RefSeq" id="WP_011736049.1">
    <property type="nucleotide sequence ID" value="NC_008609.1"/>
</dbReference>
<evidence type="ECO:0000256" key="3">
    <source>
        <dbReference type="ARBA" id="ARBA00023125"/>
    </source>
</evidence>
<keyword evidence="3" id="KW-0238">DNA-binding</keyword>
<dbReference type="HOGENOM" id="CLU_039613_6_1_7"/>
<dbReference type="CDD" id="cd08420">
    <property type="entry name" value="PBP2_CysL_like"/>
    <property type="match status" value="1"/>
</dbReference>
<dbReference type="InterPro" id="IPR000847">
    <property type="entry name" value="LysR_HTH_N"/>
</dbReference>
<dbReference type="eggNOG" id="COG0583">
    <property type="taxonomic scope" value="Bacteria"/>
</dbReference>